<dbReference type="InterPro" id="IPR007893">
    <property type="entry name" value="Spore_coat_U/FanG"/>
</dbReference>
<dbReference type="PANTHER" id="PTHR37089:SF1">
    <property type="entry name" value="MEMBRANE PROTEIN"/>
    <property type="match status" value="1"/>
</dbReference>
<dbReference type="EMBL" id="CP009706">
    <property type="protein sequence ID" value="AIU72486.1"/>
    <property type="molecule type" value="Genomic_DNA"/>
</dbReference>
<dbReference type="PANTHER" id="PTHR37089">
    <property type="entry name" value="PROTEIN U-RELATED"/>
    <property type="match status" value="1"/>
</dbReference>
<proteinExistence type="predicted"/>
<keyword evidence="1" id="KW-0732">Signal</keyword>
<keyword evidence="4" id="KW-1185">Reference proteome</keyword>
<dbReference type="Pfam" id="PF05229">
    <property type="entry name" value="SCPU"/>
    <property type="match status" value="1"/>
</dbReference>
<evidence type="ECO:0000256" key="1">
    <source>
        <dbReference type="SAM" id="SignalP"/>
    </source>
</evidence>
<dbReference type="SMART" id="SM00972">
    <property type="entry name" value="SCPU"/>
    <property type="match status" value="1"/>
</dbReference>
<dbReference type="PATRIC" id="fig|1453496.5.peg.1765"/>
<dbReference type="RefSeq" id="WP_025801656.1">
    <property type="nucleotide sequence ID" value="NZ_CP009706.1"/>
</dbReference>
<name>A0A097R188_HAFAL</name>
<dbReference type="eggNOG" id="COG5430">
    <property type="taxonomic scope" value="Bacteria"/>
</dbReference>
<feature type="signal peptide" evidence="1">
    <location>
        <begin position="1"/>
        <end position="23"/>
    </location>
</feature>
<dbReference type="Proteomes" id="UP000029986">
    <property type="component" value="Chromosome"/>
</dbReference>
<evidence type="ECO:0000259" key="2">
    <source>
        <dbReference type="Pfam" id="PF05229"/>
    </source>
</evidence>
<evidence type="ECO:0000313" key="4">
    <source>
        <dbReference type="Proteomes" id="UP000029986"/>
    </source>
</evidence>
<dbReference type="OrthoDB" id="8901110at2"/>
<reference evidence="3 4" key="1">
    <citation type="journal article" date="2014" name="Gut Pathog.">
        <title>Gene clusters of Hafnia alvei strain FB1 important in survival and pathogenesis: a draft genome perspective.</title>
        <authorList>
            <person name="Tan J.Y."/>
            <person name="Yin W.F."/>
            <person name="Chan K.G."/>
        </authorList>
    </citation>
    <scope>NUCLEOTIDE SEQUENCE [LARGE SCALE GENOMIC DNA]</scope>
    <source>
        <strain evidence="3 4">FB1</strain>
    </source>
</reference>
<dbReference type="InterPro" id="IPR053167">
    <property type="entry name" value="Spore_coat_component"/>
</dbReference>
<gene>
    <name evidence="3" type="ORF">AT03_08835</name>
</gene>
<feature type="chain" id="PRO_5001932181" description="Spore coat protein U/FanG domain-containing protein" evidence="1">
    <location>
        <begin position="24"/>
        <end position="326"/>
    </location>
</feature>
<dbReference type="AlphaFoldDB" id="A0A097R188"/>
<dbReference type="HOGENOM" id="CLU_070506_0_0_6"/>
<evidence type="ECO:0000313" key="3">
    <source>
        <dbReference type="EMBL" id="AIU72486.1"/>
    </source>
</evidence>
<sequence length="326" mass="33629">MRAIIAVIIILLGGGFLSFSASAATTHDCTLTKPIIVNYGTVSSVVVNSTPQSQTFNIQISCPIVLAIAAPGSIVVAYTSATTTSGSRALLTSSTTDTIPLRLMCIPPICTSATEISVNGTQSIPSSTFLGLLANKQYSLPFTLSTVAQSVAAGSYATSITLTVTWDICTAGALVLCLNNDTGSDTLVIPVTLNVTNDCATITAPDINFGSAPVAGSFSTQSGTITLVCTKSATYTVGISDGQNASGGVRNMLNGAANLLSYDIYQSTSNNRWGSVGSQRWSSTAATTTSPDTMTKTYSYTAKIFPTQNTPPAGVYNDTLVVDVAF</sequence>
<accession>A0A097R188</accession>
<organism evidence="3 4">
    <name type="scientific">Hafnia alvei FB1</name>
    <dbReference type="NCBI Taxonomy" id="1453496"/>
    <lineage>
        <taxon>Bacteria</taxon>
        <taxon>Pseudomonadati</taxon>
        <taxon>Pseudomonadota</taxon>
        <taxon>Gammaproteobacteria</taxon>
        <taxon>Enterobacterales</taxon>
        <taxon>Hafniaceae</taxon>
        <taxon>Hafnia</taxon>
    </lineage>
</organism>
<dbReference type="KEGG" id="hav:AT03_08835"/>
<feature type="domain" description="Spore coat protein U/FanG" evidence="2">
    <location>
        <begin position="188"/>
        <end position="322"/>
    </location>
</feature>
<protein>
    <recommendedName>
        <fullName evidence="2">Spore coat protein U/FanG domain-containing protein</fullName>
    </recommendedName>
</protein>